<comment type="catalytic activity">
    <reaction evidence="8">
        <text>L-seryl-[protein] + ATP = O-phospho-L-seryl-[protein] + ADP + H(+)</text>
        <dbReference type="Rhea" id="RHEA:17989"/>
        <dbReference type="Rhea" id="RHEA-COMP:9863"/>
        <dbReference type="Rhea" id="RHEA-COMP:11604"/>
        <dbReference type="ChEBI" id="CHEBI:15378"/>
        <dbReference type="ChEBI" id="CHEBI:29999"/>
        <dbReference type="ChEBI" id="CHEBI:30616"/>
        <dbReference type="ChEBI" id="CHEBI:83421"/>
        <dbReference type="ChEBI" id="CHEBI:456216"/>
        <dbReference type="EC" id="2.7.11.1"/>
    </reaction>
</comment>
<evidence type="ECO:0000313" key="13">
    <source>
        <dbReference type="Proteomes" id="UP000094236"/>
    </source>
</evidence>
<dbReference type="STRING" id="669874.A0A1E4TUK2"/>
<organism evidence="12 13">
    <name type="scientific">Pachysolen tannophilus NRRL Y-2460</name>
    <dbReference type="NCBI Taxonomy" id="669874"/>
    <lineage>
        <taxon>Eukaryota</taxon>
        <taxon>Fungi</taxon>
        <taxon>Dikarya</taxon>
        <taxon>Ascomycota</taxon>
        <taxon>Saccharomycotina</taxon>
        <taxon>Pichiomycetes</taxon>
        <taxon>Pachysolenaceae</taxon>
        <taxon>Pachysolen</taxon>
    </lineage>
</organism>
<keyword evidence="5" id="KW-0418">Kinase</keyword>
<evidence type="ECO:0000256" key="9">
    <source>
        <dbReference type="PROSITE-ProRule" id="PRU10141"/>
    </source>
</evidence>
<dbReference type="Proteomes" id="UP000094236">
    <property type="component" value="Unassembled WGS sequence"/>
</dbReference>
<evidence type="ECO:0000256" key="1">
    <source>
        <dbReference type="ARBA" id="ARBA00012513"/>
    </source>
</evidence>
<dbReference type="PROSITE" id="PS00108">
    <property type="entry name" value="PROTEIN_KINASE_ST"/>
    <property type="match status" value="1"/>
</dbReference>
<dbReference type="AlphaFoldDB" id="A0A1E4TUK2"/>
<keyword evidence="13" id="KW-1185">Reference proteome</keyword>
<dbReference type="EMBL" id="KV454014">
    <property type="protein sequence ID" value="ODV95452.1"/>
    <property type="molecule type" value="Genomic_DNA"/>
</dbReference>
<dbReference type="InterPro" id="IPR011009">
    <property type="entry name" value="Kinase-like_dom_sf"/>
</dbReference>
<dbReference type="InterPro" id="IPR008271">
    <property type="entry name" value="Ser/Thr_kinase_AS"/>
</dbReference>
<dbReference type="InterPro" id="IPR000719">
    <property type="entry name" value="Prot_kinase_dom"/>
</dbReference>
<dbReference type="PANTHER" id="PTHR24343:SF515">
    <property type="entry name" value="SERINE_THREONINE-PROTEIN KINASE RTK1-RELATED"/>
    <property type="match status" value="1"/>
</dbReference>
<evidence type="ECO:0000256" key="3">
    <source>
        <dbReference type="ARBA" id="ARBA00022679"/>
    </source>
</evidence>
<dbReference type="GO" id="GO:0030447">
    <property type="term" value="P:filamentous growth"/>
    <property type="evidence" value="ECO:0007669"/>
    <property type="project" value="UniProtKB-ARBA"/>
</dbReference>
<evidence type="ECO:0000256" key="8">
    <source>
        <dbReference type="ARBA" id="ARBA00048679"/>
    </source>
</evidence>
<dbReference type="SUPFAM" id="SSF56112">
    <property type="entry name" value="Protein kinase-like (PK-like)"/>
    <property type="match status" value="1"/>
</dbReference>
<keyword evidence="2 10" id="KW-0723">Serine/threonine-protein kinase</keyword>
<feature type="domain" description="Protein kinase" evidence="11">
    <location>
        <begin position="16"/>
        <end position="284"/>
    </location>
</feature>
<dbReference type="GO" id="GO:0004674">
    <property type="term" value="F:protein serine/threonine kinase activity"/>
    <property type="evidence" value="ECO:0007669"/>
    <property type="project" value="UniProtKB-KW"/>
</dbReference>
<evidence type="ECO:0000256" key="5">
    <source>
        <dbReference type="ARBA" id="ARBA00022777"/>
    </source>
</evidence>
<evidence type="ECO:0000256" key="10">
    <source>
        <dbReference type="RuleBase" id="RU000304"/>
    </source>
</evidence>
<keyword evidence="3" id="KW-0808">Transferase</keyword>
<comment type="similarity">
    <text evidence="10">Belongs to the protein kinase superfamily.</text>
</comment>
<keyword evidence="6 9" id="KW-0067">ATP-binding</keyword>
<dbReference type="PROSITE" id="PS50011">
    <property type="entry name" value="PROTEIN_KINASE_DOM"/>
    <property type="match status" value="1"/>
</dbReference>
<evidence type="ECO:0000256" key="7">
    <source>
        <dbReference type="ARBA" id="ARBA00047899"/>
    </source>
</evidence>
<name>A0A1E4TUK2_PACTA</name>
<feature type="binding site" evidence="9">
    <location>
        <position position="45"/>
    </location>
    <ligand>
        <name>ATP</name>
        <dbReference type="ChEBI" id="CHEBI:30616"/>
    </ligand>
</feature>
<dbReference type="Gene3D" id="1.10.510.10">
    <property type="entry name" value="Transferase(Phosphotransferase) domain 1"/>
    <property type="match status" value="1"/>
</dbReference>
<dbReference type="GO" id="GO:0005524">
    <property type="term" value="F:ATP binding"/>
    <property type="evidence" value="ECO:0007669"/>
    <property type="project" value="UniProtKB-UniRule"/>
</dbReference>
<evidence type="ECO:0000256" key="2">
    <source>
        <dbReference type="ARBA" id="ARBA00022527"/>
    </source>
</evidence>
<dbReference type="Pfam" id="PF00069">
    <property type="entry name" value="Pkinase"/>
    <property type="match status" value="1"/>
</dbReference>
<dbReference type="PROSITE" id="PS00107">
    <property type="entry name" value="PROTEIN_KINASE_ATP"/>
    <property type="match status" value="1"/>
</dbReference>
<dbReference type="EC" id="2.7.11.1" evidence="1"/>
<evidence type="ECO:0000259" key="11">
    <source>
        <dbReference type="PROSITE" id="PS50011"/>
    </source>
</evidence>
<accession>A0A1E4TUK2</accession>
<dbReference type="OrthoDB" id="6513151at2759"/>
<dbReference type="GO" id="GO:0005829">
    <property type="term" value="C:cytosol"/>
    <property type="evidence" value="ECO:0007669"/>
    <property type="project" value="TreeGrafter"/>
</dbReference>
<dbReference type="PANTHER" id="PTHR24343">
    <property type="entry name" value="SERINE/THREONINE KINASE"/>
    <property type="match status" value="1"/>
</dbReference>
<evidence type="ECO:0000313" key="12">
    <source>
        <dbReference type="EMBL" id="ODV95452.1"/>
    </source>
</evidence>
<evidence type="ECO:0000256" key="6">
    <source>
        <dbReference type="ARBA" id="ARBA00022840"/>
    </source>
</evidence>
<protein>
    <recommendedName>
        <fullName evidence="1">non-specific serine/threonine protein kinase</fullName>
        <ecNumber evidence="1">2.7.11.1</ecNumber>
    </recommendedName>
</protein>
<gene>
    <name evidence="12" type="ORF">PACTADRAFT_42653</name>
</gene>
<keyword evidence="4 9" id="KW-0547">Nucleotide-binding</keyword>
<proteinExistence type="inferred from homology"/>
<evidence type="ECO:0000256" key="4">
    <source>
        <dbReference type="ARBA" id="ARBA00022741"/>
    </source>
</evidence>
<reference evidence="13" key="1">
    <citation type="submission" date="2016-05" db="EMBL/GenBank/DDBJ databases">
        <title>Comparative genomics of biotechnologically important yeasts.</title>
        <authorList>
            <consortium name="DOE Joint Genome Institute"/>
            <person name="Riley R."/>
            <person name="Haridas S."/>
            <person name="Wolfe K.H."/>
            <person name="Lopes M.R."/>
            <person name="Hittinger C.T."/>
            <person name="Goker M."/>
            <person name="Salamov A."/>
            <person name="Wisecaver J."/>
            <person name="Long T.M."/>
            <person name="Aerts A.L."/>
            <person name="Barry K."/>
            <person name="Choi C."/>
            <person name="Clum A."/>
            <person name="Coughlan A.Y."/>
            <person name="Deshpande S."/>
            <person name="Douglass A.P."/>
            <person name="Hanson S.J."/>
            <person name="Klenk H.-P."/>
            <person name="Labutti K."/>
            <person name="Lapidus A."/>
            <person name="Lindquist E."/>
            <person name="Lipzen A."/>
            <person name="Meier-Kolthoff J.P."/>
            <person name="Ohm R.A."/>
            <person name="Otillar R.P."/>
            <person name="Pangilinan J."/>
            <person name="Peng Y."/>
            <person name="Rokas A."/>
            <person name="Rosa C.A."/>
            <person name="Scheuner C."/>
            <person name="Sibirny A.A."/>
            <person name="Slot J.C."/>
            <person name="Stielow J.B."/>
            <person name="Sun H."/>
            <person name="Kurtzman C.P."/>
            <person name="Blackwell M."/>
            <person name="Grigoriev I.V."/>
            <person name="Jeffries T.W."/>
        </authorList>
    </citation>
    <scope>NUCLEOTIDE SEQUENCE [LARGE SCALE GENOMIC DNA]</scope>
    <source>
        <strain evidence="13">NRRL Y-2460</strain>
    </source>
</reference>
<dbReference type="CDD" id="cd13994">
    <property type="entry name" value="STKc_HAL4_like"/>
    <property type="match status" value="1"/>
</dbReference>
<sequence length="333" mass="37426">MFFGAETPQELISKYGVPGKILGEGAGGSVAIVESSSDGKIYAVKQFRPKSSKETDYDYTKKVQSEFCVGSTLHHENIIETYDMIKEGANVLIVMEYCPYDFFTLVMSGLLHKHEIACYIKQIINGVNYLHSVGLAHRDLKLDNCVVNPDGILKLIDFGSSVVFKYPYEDTIIYAKGVVGSDPYLAPEVFQSGHYDPRPADIWSIAIIFCCMTLRRFPWKVPKLSDGSFKAFSVLPDNLKSKTRGPYRLLRLLPHASRPLIGAMLDLNPNKRITMEGILNDEWFSSIDVCHYDASNQLVKGKSHEHHLVTEAELAKIQEEKEKAKKIEEQIVG</sequence>
<comment type="catalytic activity">
    <reaction evidence="7">
        <text>L-threonyl-[protein] + ATP = O-phospho-L-threonyl-[protein] + ADP + H(+)</text>
        <dbReference type="Rhea" id="RHEA:46608"/>
        <dbReference type="Rhea" id="RHEA-COMP:11060"/>
        <dbReference type="Rhea" id="RHEA-COMP:11605"/>
        <dbReference type="ChEBI" id="CHEBI:15378"/>
        <dbReference type="ChEBI" id="CHEBI:30013"/>
        <dbReference type="ChEBI" id="CHEBI:30616"/>
        <dbReference type="ChEBI" id="CHEBI:61977"/>
        <dbReference type="ChEBI" id="CHEBI:456216"/>
        <dbReference type="EC" id="2.7.11.1"/>
    </reaction>
</comment>
<dbReference type="SMART" id="SM00220">
    <property type="entry name" value="S_TKc"/>
    <property type="match status" value="1"/>
</dbReference>
<dbReference type="InterPro" id="IPR017441">
    <property type="entry name" value="Protein_kinase_ATP_BS"/>
</dbReference>